<dbReference type="Gene3D" id="3.40.50.720">
    <property type="entry name" value="NAD(P)-binding Rossmann-like Domain"/>
    <property type="match status" value="1"/>
</dbReference>
<dbReference type="EMBL" id="MU004239">
    <property type="protein sequence ID" value="KAF2666445.1"/>
    <property type="molecule type" value="Genomic_DNA"/>
</dbReference>
<dbReference type="FunFam" id="3.40.50.720:FF:000424">
    <property type="entry name" value="Meiotically up-regulated gene 72 protein"/>
    <property type="match status" value="1"/>
</dbReference>
<accession>A0A6A6U2C9</accession>
<evidence type="ECO:0000313" key="5">
    <source>
        <dbReference type="Proteomes" id="UP000799302"/>
    </source>
</evidence>
<keyword evidence="5" id="KW-1185">Reference proteome</keyword>
<dbReference type="InterPro" id="IPR051402">
    <property type="entry name" value="KPR-Related"/>
</dbReference>
<evidence type="ECO:0000313" key="4">
    <source>
        <dbReference type="EMBL" id="KAF2666445.1"/>
    </source>
</evidence>
<feature type="compositionally biased region" description="Polar residues" evidence="1">
    <location>
        <begin position="541"/>
        <end position="552"/>
    </location>
</feature>
<dbReference type="FunFam" id="1.10.1040.10:FF:000017">
    <property type="entry name" value="2-dehydropantoate 2-reductase"/>
    <property type="match status" value="1"/>
</dbReference>
<dbReference type="SUPFAM" id="SSF48179">
    <property type="entry name" value="6-phosphogluconate dehydrogenase C-terminal domain-like"/>
    <property type="match status" value="1"/>
</dbReference>
<dbReference type="AlphaFoldDB" id="A0A6A6U2C9"/>
<dbReference type="PANTHER" id="PTHR21708:SF25">
    <property type="entry name" value="PROTEIN PAM1-RELATED"/>
    <property type="match status" value="1"/>
</dbReference>
<feature type="domain" description="Ketopantoate reductase C-terminal" evidence="3">
    <location>
        <begin position="200"/>
        <end position="323"/>
    </location>
</feature>
<sequence length="753" mass="81848">MIRRANWCIFPVGGNAVSAFLSWRLQATNACDVTLVWKSGYETVAQYGISIKSQLLGNERFKPYAVVRTPEEAAQTSKIPYDYVVLCVKALPDVYDLASIIESVVTPQHTCILLNTTSSIGIEEYLEERYPTNVVLSLVCGADLSQVGAAEFEHKGQSTDMWVGWANKNNNIPEAIQKDMAEALAMTLSTAQVSCLVSLNIRQQQLEKMIGPIAFHPTSVLFNNPNLSQLYEMPGVSAMVNGIIDELLNLAKSYGCELDDGFREKTIANMRASQDAVTSVMYQDFLARRPMEVETFLGSPIRLAKEAGISLPRVEVLYALLHDRNQRNLKGELPPSPTYQGGAPPRSSSMSTAGARPPMNGMKAVRGSRAPSMVGQRRGPPPNGYPPRMNGMNGHPQNGGPYSRRDSVEGDLEEFSHVMLYENVPDGQFQDGSSGSFGEPSAGTPSSGELALRERELQLRHREMELREREAGMQMRRGPPPRGPPPRQRPPPGGAMYDDEDEDDFFDAMGGGPPNNDNFDMLSITSRRHRKMPSGGGGMYNQPNASRSSKNIFSRKNRSSTRLMQDIPSPHDSLRNNPLLGYSSNRYGTVDRTTLEAESRAGSMTNGRMNDLAMQQGPYPGMPGPSMRRASHSPGNPLSPNGMGHSPPNGYSNGTPRNGPMPGQRPSPPGGVRQPIPRHPPGHGNAVAPQQVEQHAGVSTLYPPKPTVRNLTGSVGASAKTGKSALTESSTETSANSSASSLQNRPRQQIIPA</sequence>
<organism evidence="4 5">
    <name type="scientific">Microthyrium microscopicum</name>
    <dbReference type="NCBI Taxonomy" id="703497"/>
    <lineage>
        <taxon>Eukaryota</taxon>
        <taxon>Fungi</taxon>
        <taxon>Dikarya</taxon>
        <taxon>Ascomycota</taxon>
        <taxon>Pezizomycotina</taxon>
        <taxon>Dothideomycetes</taxon>
        <taxon>Dothideomycetes incertae sedis</taxon>
        <taxon>Microthyriales</taxon>
        <taxon>Microthyriaceae</taxon>
        <taxon>Microthyrium</taxon>
    </lineage>
</organism>
<protein>
    <recommendedName>
        <fullName evidence="6">ApbA-domain-containing protein</fullName>
    </recommendedName>
</protein>
<dbReference type="InterPro" id="IPR008927">
    <property type="entry name" value="6-PGluconate_DH-like_C_sf"/>
</dbReference>
<feature type="compositionally biased region" description="Pro residues" evidence="1">
    <location>
        <begin position="478"/>
        <end position="493"/>
    </location>
</feature>
<gene>
    <name evidence="4" type="ORF">BT63DRAFT_416813</name>
</gene>
<dbReference type="PANTHER" id="PTHR21708">
    <property type="entry name" value="PROBABLE 2-DEHYDROPANTOATE 2-REDUCTASE"/>
    <property type="match status" value="1"/>
</dbReference>
<proteinExistence type="predicted"/>
<dbReference type="Pfam" id="PF08546">
    <property type="entry name" value="ApbA_C"/>
    <property type="match status" value="1"/>
</dbReference>
<dbReference type="Proteomes" id="UP000799302">
    <property type="component" value="Unassembled WGS sequence"/>
</dbReference>
<evidence type="ECO:0000259" key="2">
    <source>
        <dbReference type="Pfam" id="PF02558"/>
    </source>
</evidence>
<feature type="region of interest" description="Disordered" evidence="1">
    <location>
        <begin position="467"/>
        <end position="500"/>
    </location>
</feature>
<dbReference type="InterPro" id="IPR013328">
    <property type="entry name" value="6PGD_dom2"/>
</dbReference>
<feature type="compositionally biased region" description="Low complexity" evidence="1">
    <location>
        <begin position="724"/>
        <end position="742"/>
    </location>
</feature>
<dbReference type="InterPro" id="IPR013332">
    <property type="entry name" value="KPR_N"/>
</dbReference>
<feature type="domain" description="Ketopantoate reductase N-terminal" evidence="2">
    <location>
        <begin position="12"/>
        <end position="164"/>
    </location>
</feature>
<dbReference type="OrthoDB" id="5302359at2759"/>
<feature type="region of interest" description="Disordered" evidence="1">
    <location>
        <begin position="530"/>
        <end position="753"/>
    </location>
</feature>
<feature type="compositionally biased region" description="Low complexity" evidence="1">
    <location>
        <begin position="426"/>
        <end position="438"/>
    </location>
</feature>
<evidence type="ECO:0000259" key="3">
    <source>
        <dbReference type="Pfam" id="PF08546"/>
    </source>
</evidence>
<name>A0A6A6U2C9_9PEZI</name>
<dbReference type="GO" id="GO:0005737">
    <property type="term" value="C:cytoplasm"/>
    <property type="evidence" value="ECO:0007669"/>
    <property type="project" value="TreeGrafter"/>
</dbReference>
<feature type="region of interest" description="Disordered" evidence="1">
    <location>
        <begin position="328"/>
        <end position="407"/>
    </location>
</feature>
<evidence type="ECO:0000256" key="1">
    <source>
        <dbReference type="SAM" id="MobiDB-lite"/>
    </source>
</evidence>
<evidence type="ECO:0008006" key="6">
    <source>
        <dbReference type="Google" id="ProtNLM"/>
    </source>
</evidence>
<dbReference type="InterPro" id="IPR013752">
    <property type="entry name" value="KPA_reductase"/>
</dbReference>
<reference evidence="4" key="1">
    <citation type="journal article" date="2020" name="Stud. Mycol.">
        <title>101 Dothideomycetes genomes: a test case for predicting lifestyles and emergence of pathogens.</title>
        <authorList>
            <person name="Haridas S."/>
            <person name="Albert R."/>
            <person name="Binder M."/>
            <person name="Bloem J."/>
            <person name="Labutti K."/>
            <person name="Salamov A."/>
            <person name="Andreopoulos B."/>
            <person name="Baker S."/>
            <person name="Barry K."/>
            <person name="Bills G."/>
            <person name="Bluhm B."/>
            <person name="Cannon C."/>
            <person name="Castanera R."/>
            <person name="Culley D."/>
            <person name="Daum C."/>
            <person name="Ezra D."/>
            <person name="Gonzalez J."/>
            <person name="Henrissat B."/>
            <person name="Kuo A."/>
            <person name="Liang C."/>
            <person name="Lipzen A."/>
            <person name="Lutzoni F."/>
            <person name="Magnuson J."/>
            <person name="Mondo S."/>
            <person name="Nolan M."/>
            <person name="Ohm R."/>
            <person name="Pangilinan J."/>
            <person name="Park H.-J."/>
            <person name="Ramirez L."/>
            <person name="Alfaro M."/>
            <person name="Sun H."/>
            <person name="Tritt A."/>
            <person name="Yoshinaga Y."/>
            <person name="Zwiers L.-H."/>
            <person name="Turgeon B."/>
            <person name="Goodwin S."/>
            <person name="Spatafora J."/>
            <person name="Crous P."/>
            <person name="Grigoriev I."/>
        </authorList>
    </citation>
    <scope>NUCLEOTIDE SEQUENCE</scope>
    <source>
        <strain evidence="4">CBS 115976</strain>
    </source>
</reference>
<feature type="region of interest" description="Disordered" evidence="1">
    <location>
        <begin position="425"/>
        <end position="450"/>
    </location>
</feature>
<dbReference type="Gene3D" id="1.10.1040.10">
    <property type="entry name" value="N-(1-d-carboxylethyl)-l-norvaline Dehydrogenase, domain 2"/>
    <property type="match status" value="1"/>
</dbReference>
<dbReference type="Pfam" id="PF02558">
    <property type="entry name" value="ApbA"/>
    <property type="match status" value="1"/>
</dbReference>